<organism evidence="1 2">
    <name type="scientific">Diceros bicornis minor</name>
    <name type="common">South-central black rhinoceros</name>
    <dbReference type="NCBI Taxonomy" id="77932"/>
    <lineage>
        <taxon>Eukaryota</taxon>
        <taxon>Metazoa</taxon>
        <taxon>Chordata</taxon>
        <taxon>Craniata</taxon>
        <taxon>Vertebrata</taxon>
        <taxon>Euteleostomi</taxon>
        <taxon>Mammalia</taxon>
        <taxon>Eutheria</taxon>
        <taxon>Laurasiatheria</taxon>
        <taxon>Perissodactyla</taxon>
        <taxon>Rhinocerotidae</taxon>
        <taxon>Diceros</taxon>
    </lineage>
</organism>
<keyword evidence="2" id="KW-1185">Reference proteome</keyword>
<dbReference type="EMBL" id="JACDTQ010000550">
    <property type="protein sequence ID" value="KAF5927717.1"/>
    <property type="molecule type" value="Genomic_DNA"/>
</dbReference>
<gene>
    <name evidence="1" type="ORF">HPG69_000623</name>
</gene>
<accession>A0A7J7FIC4</accession>
<dbReference type="AlphaFoldDB" id="A0A7J7FIC4"/>
<protein>
    <submittedName>
        <fullName evidence="1">Uncharacterized protein</fullName>
    </submittedName>
</protein>
<dbReference type="Proteomes" id="UP000551758">
    <property type="component" value="Unassembled WGS sequence"/>
</dbReference>
<evidence type="ECO:0000313" key="1">
    <source>
        <dbReference type="EMBL" id="KAF5927717.1"/>
    </source>
</evidence>
<reference evidence="1 2" key="1">
    <citation type="journal article" date="2020" name="Mol. Biol. Evol.">
        <title>Interspecific Gene Flow and the Evolution of Specialization in Black and White Rhinoceros.</title>
        <authorList>
            <person name="Moodley Y."/>
            <person name="Westbury M.V."/>
            <person name="Russo I.M."/>
            <person name="Gopalakrishnan S."/>
            <person name="Rakotoarivelo A."/>
            <person name="Olsen R.A."/>
            <person name="Prost S."/>
            <person name="Tunstall T."/>
            <person name="Ryder O.A."/>
            <person name="Dalen L."/>
            <person name="Bruford M.W."/>
        </authorList>
    </citation>
    <scope>NUCLEOTIDE SEQUENCE [LARGE SCALE GENOMIC DNA]</scope>
    <source>
        <strain evidence="1">SBR-YM</strain>
        <tissue evidence="1">Skin</tissue>
    </source>
</reference>
<sequence>MGSTASLDQFHNDEENYTVFVDVNHLDIQGSKAQSNRKLTPSTFLYNIDRAAQRIHTMGQLKLGPTSYYRIHKNISSNYASRLRKLDKLKPPFLNGSP</sequence>
<comment type="caution">
    <text evidence="1">The sequence shown here is derived from an EMBL/GenBank/DDBJ whole genome shotgun (WGS) entry which is preliminary data.</text>
</comment>
<evidence type="ECO:0000313" key="2">
    <source>
        <dbReference type="Proteomes" id="UP000551758"/>
    </source>
</evidence>
<name>A0A7J7FIC4_DICBM</name>
<proteinExistence type="predicted"/>